<comment type="caution">
    <text evidence="8">The sequence shown here is derived from an EMBL/GenBank/DDBJ whole genome shotgun (WGS) entry which is preliminary data.</text>
</comment>
<reference evidence="8 10" key="1">
    <citation type="submission" date="2018-01" db="EMBL/GenBank/DDBJ databases">
        <title>Draft genome of the strawberry crown rot pathogen Phytophthora cactorum.</title>
        <authorList>
            <person name="Armitage A.D."/>
            <person name="Lysoe E."/>
            <person name="Nellist C.F."/>
            <person name="Harrison R.J."/>
            <person name="Brurberg M.B."/>
        </authorList>
    </citation>
    <scope>NUCLEOTIDE SEQUENCE [LARGE SCALE GENOMIC DNA]</scope>
    <source>
        <strain evidence="8 10">10300</strain>
    </source>
</reference>
<dbReference type="Proteomes" id="UP000697107">
    <property type="component" value="Unassembled WGS sequence"/>
</dbReference>
<dbReference type="AlphaFoldDB" id="A0A329RG96"/>
<dbReference type="EMBL" id="RCML01003354">
    <property type="protein sequence ID" value="KAG2955707.1"/>
    <property type="molecule type" value="Genomic_DNA"/>
</dbReference>
<keyword evidence="10" id="KW-1185">Reference proteome</keyword>
<dbReference type="EMBL" id="MJFZ01000063">
    <property type="protein sequence ID" value="RAW39589.1"/>
    <property type="molecule type" value="Genomic_DNA"/>
</dbReference>
<evidence type="ECO:0000313" key="4">
    <source>
        <dbReference type="EMBL" id="KAG2875790.1"/>
    </source>
</evidence>
<evidence type="ECO:0000313" key="8">
    <source>
        <dbReference type="EMBL" id="RAW22352.1"/>
    </source>
</evidence>
<dbReference type="OrthoDB" id="93090at2759"/>
<protein>
    <recommendedName>
        <fullName evidence="11">RxLR effector protein</fullName>
    </recommendedName>
</protein>
<evidence type="ECO:0000313" key="3">
    <source>
        <dbReference type="EMBL" id="KAG2872591.1"/>
    </source>
</evidence>
<dbReference type="EMBL" id="RCMI01003391">
    <property type="protein sequence ID" value="KAG2872591.1"/>
    <property type="molecule type" value="Genomic_DNA"/>
</dbReference>
<dbReference type="VEuPathDB" id="FungiDB:PC110_g21207"/>
<evidence type="ECO:0000313" key="9">
    <source>
        <dbReference type="EMBL" id="RAW39589.1"/>
    </source>
</evidence>
<feature type="signal peptide" evidence="1">
    <location>
        <begin position="1"/>
        <end position="18"/>
    </location>
</feature>
<proteinExistence type="predicted"/>
<evidence type="ECO:0008006" key="11">
    <source>
        <dbReference type="Google" id="ProtNLM"/>
    </source>
</evidence>
<evidence type="ECO:0000313" key="6">
    <source>
        <dbReference type="EMBL" id="KAG3198506.1"/>
    </source>
</evidence>
<name>A0A329RG96_9STRA</name>
<dbReference type="EMBL" id="RCMV01003507">
    <property type="protein sequence ID" value="KAG3198506.1"/>
    <property type="molecule type" value="Genomic_DNA"/>
</dbReference>
<dbReference type="Proteomes" id="UP000251314">
    <property type="component" value="Unassembled WGS sequence"/>
</dbReference>
<keyword evidence="1" id="KW-0732">Signal</keyword>
<dbReference type="Proteomes" id="UP000735874">
    <property type="component" value="Unassembled WGS sequence"/>
</dbReference>
<dbReference type="Proteomes" id="UP000736787">
    <property type="component" value="Unassembled WGS sequence"/>
</dbReference>
<dbReference type="VEuPathDB" id="FungiDB:PC110_g22266"/>
<dbReference type="EMBL" id="RCMK01003273">
    <property type="protein sequence ID" value="KAG2875790.1"/>
    <property type="molecule type" value="Genomic_DNA"/>
</dbReference>
<feature type="chain" id="PRO_5039985402" description="RxLR effector protein" evidence="1">
    <location>
        <begin position="19"/>
        <end position="116"/>
    </location>
</feature>
<dbReference type="EMBL" id="RCMG01003137">
    <property type="protein sequence ID" value="KAG2803160.1"/>
    <property type="molecule type" value="Genomic_DNA"/>
</dbReference>
<organism evidence="8 10">
    <name type="scientific">Phytophthora cactorum</name>
    <dbReference type="NCBI Taxonomy" id="29920"/>
    <lineage>
        <taxon>Eukaryota</taxon>
        <taxon>Sar</taxon>
        <taxon>Stramenopiles</taxon>
        <taxon>Oomycota</taxon>
        <taxon>Peronosporomycetes</taxon>
        <taxon>Peronosporales</taxon>
        <taxon>Peronosporaceae</taxon>
        <taxon>Phytophthora</taxon>
    </lineage>
</organism>
<evidence type="ECO:0000313" key="10">
    <source>
        <dbReference type="Proteomes" id="UP000251314"/>
    </source>
</evidence>
<evidence type="ECO:0000313" key="2">
    <source>
        <dbReference type="EMBL" id="KAG2803160.1"/>
    </source>
</evidence>
<evidence type="ECO:0000313" key="7">
    <source>
        <dbReference type="EMBL" id="RAW21291.1"/>
    </source>
</evidence>
<reference evidence="2" key="2">
    <citation type="submission" date="2018-10" db="EMBL/GenBank/DDBJ databases">
        <title>Effector identification in a new, highly contiguous assembly of the strawberry crown rot pathogen Phytophthora cactorum.</title>
        <authorList>
            <person name="Armitage A.D."/>
            <person name="Nellist C.F."/>
            <person name="Bates H."/>
            <person name="Vickerstaff R.J."/>
            <person name="Harrison R.J."/>
        </authorList>
    </citation>
    <scope>NUCLEOTIDE SEQUENCE</scope>
    <source>
        <strain evidence="2">15-7</strain>
        <strain evidence="3">4032</strain>
        <strain evidence="4">4040</strain>
        <strain evidence="5">P415</strain>
        <strain evidence="6">P421</strain>
    </source>
</reference>
<evidence type="ECO:0000256" key="1">
    <source>
        <dbReference type="SAM" id="SignalP"/>
    </source>
</evidence>
<accession>A0A329RG96</accession>
<dbReference type="Proteomes" id="UP000760860">
    <property type="component" value="Unassembled WGS sequence"/>
</dbReference>
<dbReference type="Proteomes" id="UP000774804">
    <property type="component" value="Unassembled WGS sequence"/>
</dbReference>
<gene>
    <name evidence="8" type="ORF">PC110_g21207</name>
    <name evidence="7" type="ORF">PC110_g22266</name>
    <name evidence="9" type="ORF">PC110_g4180</name>
    <name evidence="2" type="ORF">PC113_g24421</name>
    <name evidence="3" type="ORF">PC115_g24570</name>
    <name evidence="4" type="ORF">PC117_g27370</name>
    <name evidence="5" type="ORF">PC118_g24714</name>
    <name evidence="6" type="ORF">PC129_g24328</name>
</gene>
<dbReference type="VEuPathDB" id="FungiDB:PC110_g4180"/>
<dbReference type="EMBL" id="MJFZ01001879">
    <property type="protein sequence ID" value="RAW21291.1"/>
    <property type="molecule type" value="Genomic_DNA"/>
</dbReference>
<evidence type="ECO:0000313" key="5">
    <source>
        <dbReference type="EMBL" id="KAG2955707.1"/>
    </source>
</evidence>
<dbReference type="EMBL" id="MJFZ01001343">
    <property type="protein sequence ID" value="RAW22352.1"/>
    <property type="molecule type" value="Genomic_DNA"/>
</dbReference>
<sequence>MRFTETLLAIVIVLVASSDNIAAASKKITAQNGLYAELYNVEDGVVTNKMRVPLGDVNQYKKSDFKTVKKTLETNQEERAAVRLPSGFNSLFSGLERFVGFFGKFRGKRRLRIEEA</sequence>